<keyword evidence="1" id="KW-0808">Transferase</keyword>
<evidence type="ECO:0000313" key="4">
    <source>
        <dbReference type="EMBL" id="GGP24011.1"/>
    </source>
</evidence>
<dbReference type="SUPFAM" id="SSF55729">
    <property type="entry name" value="Acyl-CoA N-acyltransferases (Nat)"/>
    <property type="match status" value="1"/>
</dbReference>
<evidence type="ECO:0000313" key="5">
    <source>
        <dbReference type="Proteomes" id="UP000637267"/>
    </source>
</evidence>
<protein>
    <submittedName>
        <fullName evidence="4">N-acetyltransferase</fullName>
    </submittedName>
</protein>
<dbReference type="PANTHER" id="PTHR43877">
    <property type="entry name" value="AMINOALKYLPHOSPHONATE N-ACETYLTRANSFERASE-RELATED-RELATED"/>
    <property type="match status" value="1"/>
</dbReference>
<keyword evidence="2" id="KW-0012">Acyltransferase</keyword>
<organism evidence="4 5">
    <name type="scientific">Silvimonas iriomotensis</name>
    <dbReference type="NCBI Taxonomy" id="449662"/>
    <lineage>
        <taxon>Bacteria</taxon>
        <taxon>Pseudomonadati</taxon>
        <taxon>Pseudomonadota</taxon>
        <taxon>Betaproteobacteria</taxon>
        <taxon>Neisseriales</taxon>
        <taxon>Chitinibacteraceae</taxon>
        <taxon>Silvimonas</taxon>
    </lineage>
</organism>
<accession>A0ABQ2PF68</accession>
<evidence type="ECO:0000259" key="3">
    <source>
        <dbReference type="PROSITE" id="PS51186"/>
    </source>
</evidence>
<comment type="caution">
    <text evidence="4">The sequence shown here is derived from an EMBL/GenBank/DDBJ whole genome shotgun (WGS) entry which is preliminary data.</text>
</comment>
<gene>
    <name evidence="4" type="ORF">GCM10010970_40110</name>
</gene>
<keyword evidence="5" id="KW-1185">Reference proteome</keyword>
<reference evidence="5" key="1">
    <citation type="journal article" date="2019" name="Int. J. Syst. Evol. Microbiol.">
        <title>The Global Catalogue of Microorganisms (GCM) 10K type strain sequencing project: providing services to taxonomists for standard genome sequencing and annotation.</title>
        <authorList>
            <consortium name="The Broad Institute Genomics Platform"/>
            <consortium name="The Broad Institute Genome Sequencing Center for Infectious Disease"/>
            <person name="Wu L."/>
            <person name="Ma J."/>
        </authorList>
    </citation>
    <scope>NUCLEOTIDE SEQUENCE [LARGE SCALE GENOMIC DNA]</scope>
    <source>
        <strain evidence="5">CGMCC 1.8859</strain>
    </source>
</reference>
<dbReference type="Gene3D" id="3.40.630.30">
    <property type="match status" value="1"/>
</dbReference>
<proteinExistence type="predicted"/>
<dbReference type="InterPro" id="IPR016181">
    <property type="entry name" value="Acyl_CoA_acyltransferase"/>
</dbReference>
<dbReference type="InterPro" id="IPR000182">
    <property type="entry name" value="GNAT_dom"/>
</dbReference>
<dbReference type="InterPro" id="IPR050832">
    <property type="entry name" value="Bact_Acetyltransf"/>
</dbReference>
<dbReference type="CDD" id="cd04301">
    <property type="entry name" value="NAT_SF"/>
    <property type="match status" value="1"/>
</dbReference>
<name>A0ABQ2PF68_9NEIS</name>
<dbReference type="Pfam" id="PF00583">
    <property type="entry name" value="Acetyltransf_1"/>
    <property type="match status" value="1"/>
</dbReference>
<evidence type="ECO:0000256" key="1">
    <source>
        <dbReference type="ARBA" id="ARBA00022679"/>
    </source>
</evidence>
<evidence type="ECO:0000256" key="2">
    <source>
        <dbReference type="ARBA" id="ARBA00023315"/>
    </source>
</evidence>
<dbReference type="PROSITE" id="PS51186">
    <property type="entry name" value="GNAT"/>
    <property type="match status" value="1"/>
</dbReference>
<feature type="domain" description="N-acetyltransferase" evidence="3">
    <location>
        <begin position="6"/>
        <end position="145"/>
    </location>
</feature>
<dbReference type="EMBL" id="BMLX01000009">
    <property type="protein sequence ID" value="GGP24011.1"/>
    <property type="molecule type" value="Genomic_DNA"/>
</dbReference>
<dbReference type="Proteomes" id="UP000637267">
    <property type="component" value="Unassembled WGS sequence"/>
</dbReference>
<dbReference type="RefSeq" id="WP_188706953.1">
    <property type="nucleotide sequence ID" value="NZ_BMLX01000009.1"/>
</dbReference>
<sequence>MSVCPLHIRPATLTDADAISALLPQLGYRLSAARLNDKLTRFATSANDGVLVAERDGELLGLISMHALEWLHADGNLGRITALVVAESGRGQGTGAALVHAAETWFTAHGVTHVEVTSSEHRTAAHQFYEACGYAVIKQRFVKTL</sequence>